<feature type="compositionally biased region" description="Low complexity" evidence="3">
    <location>
        <begin position="835"/>
        <end position="849"/>
    </location>
</feature>
<feature type="compositionally biased region" description="Gly residues" evidence="3">
    <location>
        <begin position="920"/>
        <end position="933"/>
    </location>
</feature>
<dbReference type="InterPro" id="IPR015915">
    <property type="entry name" value="Kelch-typ_b-propeller"/>
</dbReference>
<feature type="compositionally biased region" description="Low complexity" evidence="3">
    <location>
        <begin position="561"/>
        <end position="581"/>
    </location>
</feature>
<dbReference type="SUPFAM" id="SSF117281">
    <property type="entry name" value="Kelch motif"/>
    <property type="match status" value="1"/>
</dbReference>
<feature type="region of interest" description="Disordered" evidence="3">
    <location>
        <begin position="437"/>
        <end position="653"/>
    </location>
</feature>
<accession>A0A9W6F5Q3</accession>
<feature type="compositionally biased region" description="Pro residues" evidence="3">
    <location>
        <begin position="461"/>
        <end position="470"/>
    </location>
</feature>
<proteinExistence type="predicted"/>
<keyword evidence="1" id="KW-0880">Kelch repeat</keyword>
<dbReference type="AlphaFoldDB" id="A0A9W6F5Q3"/>
<keyword evidence="5" id="KW-1185">Reference proteome</keyword>
<comment type="caution">
    <text evidence="4">The sequence shown here is derived from an EMBL/GenBank/DDBJ whole genome shotgun (WGS) entry which is preliminary data.</text>
</comment>
<feature type="region of interest" description="Disordered" evidence="3">
    <location>
        <begin position="686"/>
        <end position="778"/>
    </location>
</feature>
<feature type="compositionally biased region" description="Low complexity" evidence="3">
    <location>
        <begin position="471"/>
        <end position="480"/>
    </location>
</feature>
<gene>
    <name evidence="4" type="primary">PLEST007379</name>
    <name evidence="4" type="ORF">PLESTB_001138000</name>
</gene>
<dbReference type="Proteomes" id="UP001165080">
    <property type="component" value="Unassembled WGS sequence"/>
</dbReference>
<feature type="compositionally biased region" description="Gly residues" evidence="3">
    <location>
        <begin position="618"/>
        <end position="646"/>
    </location>
</feature>
<name>A0A9W6F5Q3_9CHLO</name>
<protein>
    <submittedName>
        <fullName evidence="4">Uncharacterized protein</fullName>
    </submittedName>
</protein>
<dbReference type="Gene3D" id="2.120.10.80">
    <property type="entry name" value="Kelch-type beta propeller"/>
    <property type="match status" value="2"/>
</dbReference>
<dbReference type="Pfam" id="PF01344">
    <property type="entry name" value="Kelch_1"/>
    <property type="match status" value="1"/>
</dbReference>
<evidence type="ECO:0000313" key="5">
    <source>
        <dbReference type="Proteomes" id="UP001165080"/>
    </source>
</evidence>
<dbReference type="PANTHER" id="PTHR46093:SF13">
    <property type="entry name" value="RAB9 EFFECTOR PROTEIN WITH KELCH MOTIFS"/>
    <property type="match status" value="1"/>
</dbReference>
<evidence type="ECO:0000256" key="1">
    <source>
        <dbReference type="ARBA" id="ARBA00022441"/>
    </source>
</evidence>
<feature type="compositionally biased region" description="Low complexity" evidence="3">
    <location>
        <begin position="753"/>
        <end position="777"/>
    </location>
</feature>
<reference evidence="4 5" key="1">
    <citation type="journal article" date="2023" name="Commun. Biol.">
        <title>Reorganization of the ancestral sex-determining regions during the evolution of trioecy in Pleodorina starrii.</title>
        <authorList>
            <person name="Takahashi K."/>
            <person name="Suzuki S."/>
            <person name="Kawai-Toyooka H."/>
            <person name="Yamamoto K."/>
            <person name="Hamaji T."/>
            <person name="Ootsuki R."/>
            <person name="Yamaguchi H."/>
            <person name="Kawachi M."/>
            <person name="Higashiyama T."/>
            <person name="Nozaki H."/>
        </authorList>
    </citation>
    <scope>NUCLEOTIDE SEQUENCE [LARGE SCALE GENOMIC DNA]</scope>
    <source>
        <strain evidence="4 5">NIES-4479</strain>
    </source>
</reference>
<feature type="compositionally biased region" description="Pro residues" evidence="3">
    <location>
        <begin position="734"/>
        <end position="743"/>
    </location>
</feature>
<evidence type="ECO:0000256" key="3">
    <source>
        <dbReference type="SAM" id="MobiDB-lite"/>
    </source>
</evidence>
<sequence>MQWLPCGASIHDATVTTARFGHSAVCISGTGSVWGTDLVVVFGGVSYSDGESALEHHTALADVTVLQAEADIWFAPQVSPATPEGGLPEPRAFHCAAAVDRRMYVFGGHVMSYDSVMNKKRRRFFNDLWCLDTDTWSWQNLGPGPVFSSELPPRRDMASLTRAGASCLLLFGGRLESGRVAGDAWLLDTNTHTWSPLRMPGPAPPPRKMHSAVYHELSNRVVVFGGERDSGMLDDLWTLKGVDGSEAAKWTQIKLRPAPSGRFGHAMAAYGSRLAVFGGCVNHSSLLSFSRTYLQCNELWVLDMATFSWHRVESPEGATTFSGSALEDPSLLPLLQQQAAAAAEAAQQGEGHQPPSQHHQQPQPQSALLPLPQERMCHSLLPVGSEGRLLLVGGRKRDGICADAWWLAMGPDNLTPVLTAPRPETLATALLAVYANRPRAHPPPAPTGPTGPAAAAGTAAPSPPPPPPPAAAASAPAAPLAAPPSPQGPLIANPTLLANLLRRSAPPPPAATAAGGAAGADGADGRQHHPPPQLVPPASSGRPAGGVTAASAAGGGGGGSLSSSSGSALDAAAASALVPVPASYPVPEPGGGMASSRSWGSLPAAPVDASTLGTTTTAGGGGGGSTSGGQQQGQGQGQQGQGQQGGGRERIADKASLAFNRLTKQVSTLLSKDATATATPAAAAAAAAGGSGGGSGGGQLSTSPTGGGAGGGGGILSRLLDGSVNRGGQAAAAAPPPQTPYHPPAGAEGSKLSPTSPSGPATSSPSSPSPSSSSDLRGPLERLRAGLGLPPLPSTSATTSARVSAAALGPDDAATPCADPASALAALGRRLAADNTTTTTTTATTTRNDNGGGGGGGVDAGWAVSCARAHLASSNPERLTVGQLGLVLADCQTLLKARATLGWERLEQEEQLAARQRSGDSGGGGSGGGGGGASADPVSLSWLVASHSHWLAGVRPEELRLGEVARVMAAYGELLAGAGAGAEVGASGGR</sequence>
<dbReference type="EMBL" id="BRXU01000016">
    <property type="protein sequence ID" value="GLC56715.1"/>
    <property type="molecule type" value="Genomic_DNA"/>
</dbReference>
<evidence type="ECO:0000313" key="4">
    <source>
        <dbReference type="EMBL" id="GLC56715.1"/>
    </source>
</evidence>
<feature type="region of interest" description="Disordered" evidence="3">
    <location>
        <begin position="342"/>
        <end position="365"/>
    </location>
</feature>
<evidence type="ECO:0000256" key="2">
    <source>
        <dbReference type="ARBA" id="ARBA00022737"/>
    </source>
</evidence>
<feature type="compositionally biased region" description="Gly residues" evidence="3">
    <location>
        <begin position="689"/>
        <end position="715"/>
    </location>
</feature>
<feature type="region of interest" description="Disordered" evidence="3">
    <location>
        <begin position="911"/>
        <end position="934"/>
    </location>
</feature>
<dbReference type="Pfam" id="PF24681">
    <property type="entry name" value="Kelch_KLHDC2_KLHL20_DRC7"/>
    <property type="match status" value="1"/>
</dbReference>
<dbReference type="InterPro" id="IPR006652">
    <property type="entry name" value="Kelch_1"/>
</dbReference>
<dbReference type="PANTHER" id="PTHR46093">
    <property type="entry name" value="ACYL-COA-BINDING DOMAIN-CONTAINING PROTEIN 5"/>
    <property type="match status" value="1"/>
</dbReference>
<keyword evidence="2" id="KW-0677">Repeat</keyword>
<feature type="compositionally biased region" description="Low complexity" evidence="3">
    <location>
        <begin position="450"/>
        <end position="460"/>
    </location>
</feature>
<organism evidence="4 5">
    <name type="scientific">Pleodorina starrii</name>
    <dbReference type="NCBI Taxonomy" id="330485"/>
    <lineage>
        <taxon>Eukaryota</taxon>
        <taxon>Viridiplantae</taxon>
        <taxon>Chlorophyta</taxon>
        <taxon>core chlorophytes</taxon>
        <taxon>Chlorophyceae</taxon>
        <taxon>CS clade</taxon>
        <taxon>Chlamydomonadales</taxon>
        <taxon>Volvocaceae</taxon>
        <taxon>Pleodorina</taxon>
    </lineage>
</organism>
<feature type="region of interest" description="Disordered" evidence="3">
    <location>
        <begin position="835"/>
        <end position="854"/>
    </location>
</feature>